<reference evidence="15 16" key="1">
    <citation type="journal article" date="2018" name="Int. J. Syst. Evol. Microbiol.">
        <title>Paraburkholderia azotifigens sp. nov., a nitrogen-fixing bacterium isolated from paddy soil.</title>
        <authorList>
            <person name="Choi G.M."/>
            <person name="Im W.T."/>
        </authorList>
    </citation>
    <scope>NUCLEOTIDE SEQUENCE [LARGE SCALE GENOMIC DNA]</scope>
    <source>
        <strain evidence="15 16">NF 2-5-3</strain>
    </source>
</reference>
<dbReference type="SMART" id="SM00448">
    <property type="entry name" value="REC"/>
    <property type="match status" value="1"/>
</dbReference>
<dbReference type="Pfam" id="PF02518">
    <property type="entry name" value="HATPase_c"/>
    <property type="match status" value="1"/>
</dbReference>
<dbReference type="CDD" id="cd17546">
    <property type="entry name" value="REC_hyHK_CKI1_RcsC-like"/>
    <property type="match status" value="1"/>
</dbReference>
<dbReference type="InterPro" id="IPR036641">
    <property type="entry name" value="HPT_dom_sf"/>
</dbReference>
<dbReference type="InterPro" id="IPR036097">
    <property type="entry name" value="HisK_dim/P_sf"/>
</dbReference>
<evidence type="ECO:0000256" key="2">
    <source>
        <dbReference type="ARBA" id="ARBA00012438"/>
    </source>
</evidence>
<dbReference type="Pfam" id="PF00512">
    <property type="entry name" value="HisKA"/>
    <property type="match status" value="1"/>
</dbReference>
<dbReference type="InterPro" id="IPR003594">
    <property type="entry name" value="HATPase_dom"/>
</dbReference>
<evidence type="ECO:0000256" key="7">
    <source>
        <dbReference type="ARBA" id="ARBA00023012"/>
    </source>
</evidence>
<dbReference type="CDD" id="cd16922">
    <property type="entry name" value="HATPase_EvgS-ArcB-TorS-like"/>
    <property type="match status" value="1"/>
</dbReference>
<keyword evidence="5" id="KW-0732">Signal</keyword>
<dbReference type="PROSITE" id="PS50110">
    <property type="entry name" value="RESPONSE_REGULATORY"/>
    <property type="match status" value="1"/>
</dbReference>
<gene>
    <name evidence="15" type="ORF">FRZ40_23560</name>
</gene>
<evidence type="ECO:0000259" key="13">
    <source>
        <dbReference type="PROSITE" id="PS50109"/>
    </source>
</evidence>
<dbReference type="SMART" id="SM00387">
    <property type="entry name" value="HATPase_c"/>
    <property type="match status" value="1"/>
</dbReference>
<dbReference type="CDD" id="cd00082">
    <property type="entry name" value="HisKA"/>
    <property type="match status" value="1"/>
</dbReference>
<dbReference type="SUPFAM" id="SSF55874">
    <property type="entry name" value="ATPase domain of HSP90 chaperone/DNA topoisomerase II/histidine kinase"/>
    <property type="match status" value="1"/>
</dbReference>
<dbReference type="SMART" id="SM00388">
    <property type="entry name" value="HisKA"/>
    <property type="match status" value="1"/>
</dbReference>
<feature type="domain" description="Histidine kinase" evidence="13">
    <location>
        <begin position="557"/>
        <end position="778"/>
    </location>
</feature>
<keyword evidence="7" id="KW-0902">Two-component regulatory system</keyword>
<dbReference type="FunFam" id="3.30.565.10:FF:000010">
    <property type="entry name" value="Sensor histidine kinase RcsC"/>
    <property type="match status" value="1"/>
</dbReference>
<protein>
    <recommendedName>
        <fullName evidence="10">Virulence sensor protein BvgS</fullName>
        <ecNumber evidence="2">2.7.13.3</ecNumber>
    </recommendedName>
</protein>
<dbReference type="InterPro" id="IPR011006">
    <property type="entry name" value="CheY-like_superfamily"/>
</dbReference>
<evidence type="ECO:0000259" key="14">
    <source>
        <dbReference type="PROSITE" id="PS50110"/>
    </source>
</evidence>
<comment type="caution">
    <text evidence="15">The sequence shown here is derived from an EMBL/GenBank/DDBJ whole genome shotgun (WGS) entry which is preliminary data.</text>
</comment>
<comment type="catalytic activity">
    <reaction evidence="1">
        <text>ATP + protein L-histidine = ADP + protein N-phospho-L-histidine.</text>
        <dbReference type="EC" id="2.7.13.3"/>
    </reaction>
</comment>
<dbReference type="EC" id="2.7.13.3" evidence="2"/>
<evidence type="ECO:0000313" key="15">
    <source>
        <dbReference type="EMBL" id="TXC83381.1"/>
    </source>
</evidence>
<evidence type="ECO:0000256" key="4">
    <source>
        <dbReference type="ARBA" id="ARBA00022679"/>
    </source>
</evidence>
<keyword evidence="3 11" id="KW-0597">Phosphoprotein</keyword>
<keyword evidence="6" id="KW-0418">Kinase</keyword>
<feature type="domain" description="Response regulatory" evidence="14">
    <location>
        <begin position="930"/>
        <end position="1044"/>
    </location>
</feature>
<evidence type="ECO:0000256" key="12">
    <source>
        <dbReference type="SAM" id="Phobius"/>
    </source>
</evidence>
<dbReference type="PANTHER" id="PTHR43047:SF64">
    <property type="entry name" value="HISTIDINE KINASE CONTAINING CHEY-HOMOLOGOUS RECEIVER DOMAIN AND PAS DOMAIN-RELATED"/>
    <property type="match status" value="1"/>
</dbReference>
<dbReference type="Gene3D" id="3.30.565.10">
    <property type="entry name" value="Histidine kinase-like ATPase, C-terminal domain"/>
    <property type="match status" value="1"/>
</dbReference>
<keyword evidence="8" id="KW-0843">Virulence</keyword>
<evidence type="ECO:0000313" key="16">
    <source>
        <dbReference type="Proteomes" id="UP000321776"/>
    </source>
</evidence>
<dbReference type="InterPro" id="IPR001789">
    <property type="entry name" value="Sig_transdc_resp-reg_receiver"/>
</dbReference>
<dbReference type="InterPro" id="IPR005467">
    <property type="entry name" value="His_kinase_dom"/>
</dbReference>
<organism evidence="15 16">
    <name type="scientific">Paraburkholderia azotifigens</name>
    <dbReference type="NCBI Taxonomy" id="2057004"/>
    <lineage>
        <taxon>Bacteria</taxon>
        <taxon>Pseudomonadati</taxon>
        <taxon>Pseudomonadota</taxon>
        <taxon>Betaproteobacteria</taxon>
        <taxon>Burkholderiales</taxon>
        <taxon>Burkholderiaceae</taxon>
        <taxon>Paraburkholderia</taxon>
    </lineage>
</organism>
<dbReference type="AlphaFoldDB" id="A0A5C6VFA2"/>
<accession>A0A5C6VFA2</accession>
<dbReference type="InterPro" id="IPR036890">
    <property type="entry name" value="HATPase_C_sf"/>
</dbReference>
<evidence type="ECO:0000256" key="6">
    <source>
        <dbReference type="ARBA" id="ARBA00022777"/>
    </source>
</evidence>
<evidence type="ECO:0000256" key="8">
    <source>
        <dbReference type="ARBA" id="ARBA00023026"/>
    </source>
</evidence>
<keyword evidence="12" id="KW-1133">Transmembrane helix</keyword>
<sequence>MQSVNGVDYLPSTRRRPMRRDNMQNLLDRTQESLAEGFATLLRSARRQRRLYLVTIVALLAILVVSASLLSALAVGKYVDYMRSIRAQDAANFSVAIHRGQSFLRRAELTVVYYESTDQVQRVSAEAEQAAREQGVVTAAGSGLETGYQVLISEATRARWGESLNARLWRLSSAADSTLVTRAAFDVTNRAVIVGLADDYAVLMPELSPSTDPHAPPASPALIGTLRDTLERNLLAQTGSRAPPKGNYVLAGPYRDPLLGAPAMVAITAYYSGDTPVALIALIVPMEHFFNVTARTPYEGTLLLVSKRGVVKTQPPIDADRAQHVMREAASLPPDTPRYGLDGVLFSVPVADVSSSLVCHLSWGDIVGALRWQLGAIVGVALLAALGVILTAKFWGFTLLRRSNEEAMRALESETINHILVAATPVGLCIVRQRDFHILTSNQLARELLHLGDAPGSLPAHIAAAFKERNAHEAGASRLGKFAEFIVSALPVEPAAADHPDTQYLQISYGAARYRGEDVLFCALLDVTVRHALGQQIRAAQRETEAMMNAQNSFFAAMSHEIRTPLNALLGNLELLSMTPGLDAHQQRLRAVGAAADGLRHIVNDILDFSKIGAGKMKLLPESFKPIDDLENLALSYAPLASGRPLRFYAHLSPSLYRPIRGDRARVVQIVNNLLSNAFKFTSSGKITLTAHVEPDLHDRPVLTCRVIDSGIGMDSSLVARIFNPFVQAESSTSSRIGGTGLGLSICARLCELMGGKIGVESVPGLGSAFTVSIPLDPTAQALADASAALPPRPRGSALVLCQEAASAKVLGEMLEYVGWTASSATSVAAAEAWLRVHRPRFVIVTGEYDLDTVSALRAIQAVPVVWLTRGGQHRPTQRAEGVFEVTEFSHDAIFACIEQLTGGAPPAEAPSAAAAGDERADDPALQGLRVLVAEDNPLNQTLIVEQLTALGCEPILAGDGREALLLLKQTEADLVLTDIHMPIMDGYALMEALRQSHPHLPVLAFSAVAAAEQIDEWRRRGFAAYVPKPASLKQVAAALLTLGLRARHEPADTAAQEEETEEASVDVPQKTFAAPMQQPADTAPALDPADKARFMQMLRDYLAADLPKLASIVDSKDVKALREWAHSAAGGFLVAQETAFAAQCRELQYLCDGEPQWTSVHAAHAAALHDRLRSAFEVDVASIQ</sequence>
<dbReference type="SUPFAM" id="SSF52172">
    <property type="entry name" value="CheY-like"/>
    <property type="match status" value="1"/>
</dbReference>
<dbReference type="Pfam" id="PF00072">
    <property type="entry name" value="Response_reg"/>
    <property type="match status" value="1"/>
</dbReference>
<dbReference type="PANTHER" id="PTHR43047">
    <property type="entry name" value="TWO-COMPONENT HISTIDINE PROTEIN KINASE"/>
    <property type="match status" value="1"/>
</dbReference>
<dbReference type="InterPro" id="IPR004358">
    <property type="entry name" value="Sig_transdc_His_kin-like_C"/>
</dbReference>
<evidence type="ECO:0000256" key="3">
    <source>
        <dbReference type="ARBA" id="ARBA00022553"/>
    </source>
</evidence>
<dbReference type="SUPFAM" id="SSF47226">
    <property type="entry name" value="Histidine-containing phosphotransfer domain, HPT domain"/>
    <property type="match status" value="1"/>
</dbReference>
<comment type="function">
    <text evidence="9">Member of the two-component regulatory system BvgS/BvgA. Phosphorylates BvgA via a four-step phosphorelay in response to environmental signals.</text>
</comment>
<dbReference type="EMBL" id="VOQS01000003">
    <property type="protein sequence ID" value="TXC83381.1"/>
    <property type="molecule type" value="Genomic_DNA"/>
</dbReference>
<feature type="transmembrane region" description="Helical" evidence="12">
    <location>
        <begin position="51"/>
        <end position="76"/>
    </location>
</feature>
<evidence type="ECO:0000256" key="9">
    <source>
        <dbReference type="ARBA" id="ARBA00058004"/>
    </source>
</evidence>
<dbReference type="SUPFAM" id="SSF47384">
    <property type="entry name" value="Homodimeric domain of signal transducing histidine kinase"/>
    <property type="match status" value="1"/>
</dbReference>
<dbReference type="GO" id="GO:0000155">
    <property type="term" value="F:phosphorelay sensor kinase activity"/>
    <property type="evidence" value="ECO:0007669"/>
    <property type="project" value="InterPro"/>
</dbReference>
<keyword evidence="12" id="KW-0812">Transmembrane</keyword>
<dbReference type="PRINTS" id="PR00344">
    <property type="entry name" value="BCTRLSENSOR"/>
</dbReference>
<feature type="modified residue" description="4-aspartylphosphate" evidence="11">
    <location>
        <position position="979"/>
    </location>
</feature>
<dbReference type="PROSITE" id="PS50109">
    <property type="entry name" value="HIS_KIN"/>
    <property type="match status" value="1"/>
</dbReference>
<dbReference type="Gene3D" id="3.40.50.2300">
    <property type="match status" value="1"/>
</dbReference>
<dbReference type="Proteomes" id="UP000321776">
    <property type="component" value="Unassembled WGS sequence"/>
</dbReference>
<evidence type="ECO:0000256" key="5">
    <source>
        <dbReference type="ARBA" id="ARBA00022729"/>
    </source>
</evidence>
<dbReference type="InterPro" id="IPR003661">
    <property type="entry name" value="HisK_dim/P_dom"/>
</dbReference>
<evidence type="ECO:0000256" key="11">
    <source>
        <dbReference type="PROSITE-ProRule" id="PRU00169"/>
    </source>
</evidence>
<proteinExistence type="predicted"/>
<evidence type="ECO:0000256" key="10">
    <source>
        <dbReference type="ARBA" id="ARBA00070152"/>
    </source>
</evidence>
<name>A0A5C6VFA2_9BURK</name>
<evidence type="ECO:0000256" key="1">
    <source>
        <dbReference type="ARBA" id="ARBA00000085"/>
    </source>
</evidence>
<keyword evidence="12" id="KW-0472">Membrane</keyword>
<keyword evidence="4" id="KW-0808">Transferase</keyword>
<dbReference type="Gene3D" id="1.10.287.130">
    <property type="match status" value="1"/>
</dbReference>